<reference evidence="1 2" key="1">
    <citation type="journal article" date="2017" name="Gigascience">
        <title>Draft genome of the honey bee ectoparasitic mite, Tropilaelaps mercedesae, is shaped by the parasitic life history.</title>
        <authorList>
            <person name="Dong X."/>
            <person name="Armstrong S.D."/>
            <person name="Xia D."/>
            <person name="Makepeace B.L."/>
            <person name="Darby A.C."/>
            <person name="Kadowaki T."/>
        </authorList>
    </citation>
    <scope>NUCLEOTIDE SEQUENCE [LARGE SCALE GENOMIC DNA]</scope>
    <source>
        <strain evidence="1">Wuxi-XJTLU</strain>
    </source>
</reference>
<keyword evidence="2" id="KW-1185">Reference proteome</keyword>
<evidence type="ECO:0000313" key="1">
    <source>
        <dbReference type="EMBL" id="OQR73371.1"/>
    </source>
</evidence>
<proteinExistence type="predicted"/>
<dbReference type="EMBL" id="MNPL01010056">
    <property type="protein sequence ID" value="OQR73371.1"/>
    <property type="molecule type" value="Genomic_DNA"/>
</dbReference>
<comment type="caution">
    <text evidence="1">The sequence shown here is derived from an EMBL/GenBank/DDBJ whole genome shotgun (WGS) entry which is preliminary data.</text>
</comment>
<sequence>MVVEVSSSVQYDAICTTLARKVVSALWT</sequence>
<dbReference type="AlphaFoldDB" id="A0A1V9XIV7"/>
<evidence type="ECO:0000313" key="2">
    <source>
        <dbReference type="Proteomes" id="UP000192247"/>
    </source>
</evidence>
<protein>
    <submittedName>
        <fullName evidence="1">Uncharacterized protein</fullName>
    </submittedName>
</protein>
<organism evidence="1 2">
    <name type="scientific">Tropilaelaps mercedesae</name>
    <dbReference type="NCBI Taxonomy" id="418985"/>
    <lineage>
        <taxon>Eukaryota</taxon>
        <taxon>Metazoa</taxon>
        <taxon>Ecdysozoa</taxon>
        <taxon>Arthropoda</taxon>
        <taxon>Chelicerata</taxon>
        <taxon>Arachnida</taxon>
        <taxon>Acari</taxon>
        <taxon>Parasitiformes</taxon>
        <taxon>Mesostigmata</taxon>
        <taxon>Gamasina</taxon>
        <taxon>Dermanyssoidea</taxon>
        <taxon>Laelapidae</taxon>
        <taxon>Tropilaelaps</taxon>
    </lineage>
</organism>
<accession>A0A1V9XIV7</accession>
<name>A0A1V9XIV7_9ACAR</name>
<dbReference type="InParanoid" id="A0A1V9XIV7"/>
<gene>
    <name evidence="1" type="ORF">BIW11_09775</name>
</gene>
<dbReference type="Proteomes" id="UP000192247">
    <property type="component" value="Unassembled WGS sequence"/>
</dbReference>